<dbReference type="Proteomes" id="UP000320055">
    <property type="component" value="Unassembled WGS sequence"/>
</dbReference>
<dbReference type="EMBL" id="CAACVJ010000684">
    <property type="protein sequence ID" value="VEP18366.1"/>
    <property type="molecule type" value="Genomic_DNA"/>
</dbReference>
<dbReference type="PANTHER" id="PTHR30024">
    <property type="entry name" value="ALIPHATIC SULFONATES-BINDING PROTEIN-RELATED"/>
    <property type="match status" value="1"/>
</dbReference>
<dbReference type="AlphaFoldDB" id="A0A563W3W5"/>
<dbReference type="InterPro" id="IPR027024">
    <property type="entry name" value="UCP027386_ABC_sbc_TM0202"/>
</dbReference>
<organism evidence="2 3">
    <name type="scientific">Hyella patelloides LEGE 07179</name>
    <dbReference type="NCBI Taxonomy" id="945734"/>
    <lineage>
        <taxon>Bacteria</taxon>
        <taxon>Bacillati</taxon>
        <taxon>Cyanobacteriota</taxon>
        <taxon>Cyanophyceae</taxon>
        <taxon>Pleurocapsales</taxon>
        <taxon>Hyellaceae</taxon>
        <taxon>Hyella</taxon>
    </lineage>
</organism>
<feature type="domain" description="SsuA/THI5-like" evidence="1">
    <location>
        <begin position="88"/>
        <end position="276"/>
    </location>
</feature>
<evidence type="ECO:0000313" key="2">
    <source>
        <dbReference type="EMBL" id="VEP18366.1"/>
    </source>
</evidence>
<name>A0A563W3W5_9CYAN</name>
<dbReference type="PIRSF" id="PIRSF027386">
    <property type="entry name" value="UCP027386_ABC_sbc_TM0202"/>
    <property type="match status" value="1"/>
</dbReference>
<dbReference type="Gene3D" id="3.40.190.10">
    <property type="entry name" value="Periplasmic binding protein-like II"/>
    <property type="match status" value="2"/>
</dbReference>
<dbReference type="PANTHER" id="PTHR30024:SF46">
    <property type="entry name" value="ABC TRANSPORTER, SUBSTRATE-BINDING LIPOPROTEIN"/>
    <property type="match status" value="1"/>
</dbReference>
<dbReference type="OrthoDB" id="9814375at2"/>
<dbReference type="SUPFAM" id="SSF53850">
    <property type="entry name" value="Periplasmic binding protein-like II"/>
    <property type="match status" value="1"/>
</dbReference>
<reference evidence="2 3" key="1">
    <citation type="submission" date="2019-01" db="EMBL/GenBank/DDBJ databases">
        <authorList>
            <person name="Brito A."/>
        </authorList>
    </citation>
    <scope>NUCLEOTIDE SEQUENCE [LARGE SCALE GENOMIC DNA]</scope>
    <source>
        <strain evidence="2">1</strain>
    </source>
</reference>
<dbReference type="InterPro" id="IPR015168">
    <property type="entry name" value="SsuA/THI5"/>
</dbReference>
<dbReference type="NCBIfam" id="TIGR01409">
    <property type="entry name" value="TAT_signal_seq"/>
    <property type="match status" value="1"/>
</dbReference>
<dbReference type="InterPro" id="IPR019546">
    <property type="entry name" value="TAT_signal_bac_arc"/>
</dbReference>
<gene>
    <name evidence="2" type="ORF">H1P_770003</name>
</gene>
<dbReference type="RefSeq" id="WP_144867663.1">
    <property type="nucleotide sequence ID" value="NZ_LR213835.1"/>
</dbReference>
<keyword evidence="3" id="KW-1185">Reference proteome</keyword>
<dbReference type="PROSITE" id="PS51318">
    <property type="entry name" value="TAT"/>
    <property type="match status" value="1"/>
</dbReference>
<accession>A0A563W3W5</accession>
<proteinExistence type="predicted"/>
<dbReference type="Pfam" id="PF09084">
    <property type="entry name" value="NMT1"/>
    <property type="match status" value="1"/>
</dbReference>
<evidence type="ECO:0000259" key="1">
    <source>
        <dbReference type="Pfam" id="PF09084"/>
    </source>
</evidence>
<dbReference type="InterPro" id="IPR006311">
    <property type="entry name" value="TAT_signal"/>
</dbReference>
<sequence>MFSANRRRFLQFLTATTGLTLTSPLWVSNSPAFSQSQNQQLGKLTIGGSPIVITVLLAYLSEQAQIQALAQEVDLSIWKTHDQLRAEVVSNQLQISATPTSLAANLYQRGVPIKLLNVLVWGVLNLWSGDENISSWQDLRGKKLLIPFRGGLPAQLFFYLASENGLNPEQELDIQYTTDFAQAVQLLLAGRGDAALLAEPAGTGAEIQGQNQGIPVQSVLNLQEEWGKATGREPRIPQAGTLALTSLIEKHPEVIEAVQTELINATTWATENPAEAAQLGAKYLGLKAPVIESSLAKTPLKMVTAVEAQEDLEFWFSRLMEKNPKLLGGKLPNAEFYYG</sequence>
<protein>
    <submittedName>
        <fullName evidence="2">ABC transporter substrate-binding protein</fullName>
    </submittedName>
</protein>
<evidence type="ECO:0000313" key="3">
    <source>
        <dbReference type="Proteomes" id="UP000320055"/>
    </source>
</evidence>